<dbReference type="InterPro" id="IPR028082">
    <property type="entry name" value="Peripla_BP_I"/>
</dbReference>
<dbReference type="GO" id="GO:0016020">
    <property type="term" value="C:membrane"/>
    <property type="evidence" value="ECO:0007669"/>
    <property type="project" value="UniProtKB-SubCell"/>
</dbReference>
<dbReference type="InterPro" id="IPR001320">
    <property type="entry name" value="Iontro_rcpt_C"/>
</dbReference>
<gene>
    <name evidence="18" type="ORF">AARE701A_LOCUS6607</name>
</gene>
<dbReference type="Proteomes" id="UP000682877">
    <property type="component" value="Chromosome 3"/>
</dbReference>
<dbReference type="InterPro" id="IPR001638">
    <property type="entry name" value="Solute-binding_3/MltF_N"/>
</dbReference>
<keyword evidence="13" id="KW-0325">Glycoprotein</keyword>
<keyword evidence="12" id="KW-0675">Receptor</keyword>
<evidence type="ECO:0000256" key="7">
    <source>
        <dbReference type="ARBA" id="ARBA00022786"/>
    </source>
</evidence>
<dbReference type="Pfam" id="PF00497">
    <property type="entry name" value="SBP_bac_3"/>
    <property type="match status" value="1"/>
</dbReference>
<comment type="subcellular location">
    <subcellularLocation>
        <location evidence="1">Membrane</location>
        <topology evidence="1">Multi-pass membrane protein</topology>
    </subcellularLocation>
</comment>
<evidence type="ECO:0000256" key="11">
    <source>
        <dbReference type="ARBA" id="ARBA00023136"/>
    </source>
</evidence>
<evidence type="ECO:0000256" key="8">
    <source>
        <dbReference type="ARBA" id="ARBA00022989"/>
    </source>
</evidence>
<sequence length="1037" mass="117390">MDSAREVSDGRLTVEGFSVAARTFADKWKIHNQAFPPWSWVPLINRTLLVSKKEEGYMSLEKIIILSSLDEIPEDESLNVATDCLEKEESIDHTILVPTLENEAHYYDFHIVYSASYKVPVLYFRGYCSGGQPLAFDVIKKDLPSCSVNLLLESKWTFITQEEHPYLNRPWFKLHPCGTEEWIKLLSQSSSSSGCQMPVELYLVSWFSVVGQWLQTLGNNFLSGTNQKDDVDRLSLVYEDVRIGLVVDMDSMEGKFVTSSISMALSDFYHVNNGYRTRVSVLSRDSHGDPLQALAAAMDLLQTEQVEALVGGQSLFEAKILAELGEKAKVPVISSFQVPSSLSLTKYNYFIQATHDTSSEAKGIAALFSNFDWRTAVLIYEDDDDWRESIQPLVGHFQQNAIHIEYKAEFSVSSNEECIMKQLRKLKASGIRIFVAHISEQIANRLFPCARRLGMMEEGHAWILTARSMNNFQDTNYLAKEAMEGVIGFKSYIPLTEELHNFTLRWKRSLRLEEVVTGMSVCSIWAHDIAWSLARAAEGAKLPGLPVYNLLEAITEGAKHKGLSGDIKFIDKKFISDKFEIVNMIGRGERSVGLWNSGSFISNRRRRLSSTNALETIIWPGGSTRIPKLRSLKEKRHGEKKKLRVLVPAGNIIPQILEVKTDFKTGVTAATGYCIDVFETSILPFNYEVEYIPWPGAINYNNYNDLVYTLYSQKDKYDAAVGDITITDNRSLYVDFTLPFTDMGLAVVTAKDKSMWIIFKPLTLSLWLTIATFFILTGAIVWLIERHDNADFQGSCFQQIGTLLCFGFSTLVFAHLLILTSNYTATLTSVMTVQQIRGLKSNENIGFFSASIAANVVNENPTFQGPRYKGLKTADDFTNALRNGTISFIVDEVPYVKLFVAKHPSEFEIVKTESVTNGFGFAFQKGSPLVQKVSREIAKLRRTEKLKAIENWWFQRQTTSATSEDTFHPLTVYTFRGLFMITGVSFAFALIVYLIPWNRDQRQVLLKHFHRYVSHRFARAIRPSPTTPNRQNENAVI</sequence>
<dbReference type="SMART" id="SM00079">
    <property type="entry name" value="PBPe"/>
    <property type="match status" value="1"/>
</dbReference>
<protein>
    <recommendedName>
        <fullName evidence="17">Ionotropic glutamate receptor C-terminal domain-containing protein</fullName>
    </recommendedName>
</protein>
<dbReference type="InterPro" id="IPR015683">
    <property type="entry name" value="Ionotropic_Glu_rcpt"/>
</dbReference>
<comment type="subunit">
    <text evidence="3">May form heteromers.</text>
</comment>
<keyword evidence="19" id="KW-1185">Reference proteome</keyword>
<keyword evidence="14" id="KW-1071">Ligand-gated ion channel</keyword>
<evidence type="ECO:0000256" key="12">
    <source>
        <dbReference type="ARBA" id="ARBA00023170"/>
    </source>
</evidence>
<feature type="transmembrane region" description="Helical" evidence="16">
    <location>
        <begin position="796"/>
        <end position="818"/>
    </location>
</feature>
<dbReference type="InterPro" id="IPR044440">
    <property type="entry name" value="GABAb_receptor_plant_PBP1"/>
</dbReference>
<evidence type="ECO:0000256" key="15">
    <source>
        <dbReference type="ARBA" id="ARBA00023303"/>
    </source>
</evidence>
<dbReference type="FunFam" id="3.40.50.2300:FF:000629">
    <property type="entry name" value="Glutamate receptor 1.3"/>
    <property type="match status" value="1"/>
</dbReference>
<evidence type="ECO:0000259" key="17">
    <source>
        <dbReference type="SMART" id="SM00079"/>
    </source>
</evidence>
<dbReference type="AlphaFoldDB" id="A0A8S1ZT81"/>
<dbReference type="Gene3D" id="3.40.190.10">
    <property type="entry name" value="Periplasmic binding protein-like II"/>
    <property type="match status" value="3"/>
</dbReference>
<dbReference type="InterPro" id="IPR001828">
    <property type="entry name" value="ANF_lig-bd_rcpt"/>
</dbReference>
<keyword evidence="11 16" id="KW-0472">Membrane</keyword>
<dbReference type="GO" id="GO:0019787">
    <property type="term" value="F:ubiquitin-like protein transferase activity"/>
    <property type="evidence" value="ECO:0007669"/>
    <property type="project" value="InterPro"/>
</dbReference>
<evidence type="ECO:0000256" key="9">
    <source>
        <dbReference type="ARBA" id="ARBA00023006"/>
    </source>
</evidence>
<evidence type="ECO:0000256" key="10">
    <source>
        <dbReference type="ARBA" id="ARBA00023065"/>
    </source>
</evidence>
<evidence type="ECO:0000256" key="13">
    <source>
        <dbReference type="ARBA" id="ARBA00023180"/>
    </source>
</evidence>
<accession>A0A8S1ZT81</accession>
<dbReference type="Gene3D" id="3.40.50.2300">
    <property type="match status" value="2"/>
</dbReference>
<proteinExistence type="inferred from homology"/>
<dbReference type="SUPFAM" id="SSF53850">
    <property type="entry name" value="Periplasmic binding protein-like II"/>
    <property type="match status" value="1"/>
</dbReference>
<dbReference type="GO" id="GO:0006914">
    <property type="term" value="P:autophagy"/>
    <property type="evidence" value="ECO:0007669"/>
    <property type="project" value="UniProtKB-KW"/>
</dbReference>
<dbReference type="Pfam" id="PF01094">
    <property type="entry name" value="ANF_receptor"/>
    <property type="match status" value="1"/>
</dbReference>
<evidence type="ECO:0000256" key="1">
    <source>
        <dbReference type="ARBA" id="ARBA00004141"/>
    </source>
</evidence>
<keyword evidence="5 16" id="KW-0812">Transmembrane</keyword>
<name>A0A8S1ZT81_ARAAE</name>
<evidence type="ECO:0000256" key="16">
    <source>
        <dbReference type="SAM" id="Phobius"/>
    </source>
</evidence>
<feature type="domain" description="Ionotropic glutamate receptor C-terminal" evidence="17">
    <location>
        <begin position="642"/>
        <end position="956"/>
    </location>
</feature>
<reference evidence="18" key="1">
    <citation type="submission" date="2021-01" db="EMBL/GenBank/DDBJ databases">
        <authorList>
            <person name="Bezrukov I."/>
        </authorList>
    </citation>
    <scope>NUCLEOTIDE SEQUENCE</scope>
</reference>
<keyword evidence="15" id="KW-0407">Ion channel</keyword>
<comment type="similarity">
    <text evidence="2">Belongs to the glutamate-gated ion channel (TC 1.A.10.1) family.</text>
</comment>
<feature type="transmembrane region" description="Helical" evidence="16">
    <location>
        <begin position="764"/>
        <end position="784"/>
    </location>
</feature>
<dbReference type="InterPro" id="IPR007135">
    <property type="entry name" value="Atg3/Atg10"/>
</dbReference>
<feature type="transmembrane region" description="Helical" evidence="16">
    <location>
        <begin position="973"/>
        <end position="995"/>
    </location>
</feature>
<evidence type="ECO:0000256" key="4">
    <source>
        <dbReference type="ARBA" id="ARBA00022448"/>
    </source>
</evidence>
<dbReference type="Gene3D" id="3.30.1460.50">
    <property type="match status" value="1"/>
</dbReference>
<dbReference type="CDD" id="cd19990">
    <property type="entry name" value="PBP1_GABAb_receptor_plant"/>
    <property type="match status" value="1"/>
</dbReference>
<dbReference type="Pfam" id="PF03987">
    <property type="entry name" value="Autophagy_act_C"/>
    <property type="match status" value="1"/>
</dbReference>
<keyword evidence="10" id="KW-0406">Ion transport</keyword>
<evidence type="ECO:0000256" key="5">
    <source>
        <dbReference type="ARBA" id="ARBA00022692"/>
    </source>
</evidence>
<evidence type="ECO:0000256" key="3">
    <source>
        <dbReference type="ARBA" id="ARBA00011095"/>
    </source>
</evidence>
<keyword evidence="9" id="KW-0072">Autophagy</keyword>
<evidence type="ECO:0000313" key="18">
    <source>
        <dbReference type="EMBL" id="CAE5966481.1"/>
    </source>
</evidence>
<keyword evidence="4" id="KW-0813">Transport</keyword>
<dbReference type="PANTHER" id="PTHR18966">
    <property type="entry name" value="IONOTROPIC GLUTAMATE RECEPTOR"/>
    <property type="match status" value="1"/>
</dbReference>
<keyword evidence="7" id="KW-0833">Ubl conjugation pathway</keyword>
<dbReference type="SUPFAM" id="SSF53822">
    <property type="entry name" value="Periplasmic binding protein-like I"/>
    <property type="match status" value="1"/>
</dbReference>
<dbReference type="FunFam" id="3.30.1460.50:FF:000005">
    <property type="entry name" value="Ubiquitin-like-conjugating enzyme ATG10"/>
    <property type="match status" value="1"/>
</dbReference>
<evidence type="ECO:0000256" key="2">
    <source>
        <dbReference type="ARBA" id="ARBA00008685"/>
    </source>
</evidence>
<keyword evidence="6" id="KW-0732">Signal</keyword>
<keyword evidence="8 16" id="KW-1133">Transmembrane helix</keyword>
<evidence type="ECO:0000256" key="14">
    <source>
        <dbReference type="ARBA" id="ARBA00023286"/>
    </source>
</evidence>
<organism evidence="18 19">
    <name type="scientific">Arabidopsis arenosa</name>
    <name type="common">Sand rock-cress</name>
    <name type="synonym">Cardaminopsis arenosa</name>
    <dbReference type="NCBI Taxonomy" id="38785"/>
    <lineage>
        <taxon>Eukaryota</taxon>
        <taxon>Viridiplantae</taxon>
        <taxon>Streptophyta</taxon>
        <taxon>Embryophyta</taxon>
        <taxon>Tracheophyta</taxon>
        <taxon>Spermatophyta</taxon>
        <taxon>Magnoliopsida</taxon>
        <taxon>eudicotyledons</taxon>
        <taxon>Gunneridae</taxon>
        <taxon>Pentapetalae</taxon>
        <taxon>rosids</taxon>
        <taxon>malvids</taxon>
        <taxon>Brassicales</taxon>
        <taxon>Brassicaceae</taxon>
        <taxon>Camelineae</taxon>
        <taxon>Arabidopsis</taxon>
    </lineage>
</organism>
<evidence type="ECO:0000313" key="19">
    <source>
        <dbReference type="Proteomes" id="UP000682877"/>
    </source>
</evidence>
<evidence type="ECO:0000256" key="6">
    <source>
        <dbReference type="ARBA" id="ARBA00022729"/>
    </source>
</evidence>
<dbReference type="EMBL" id="LR999453">
    <property type="protein sequence ID" value="CAE5966481.1"/>
    <property type="molecule type" value="Genomic_DNA"/>
</dbReference>
<dbReference type="CDD" id="cd13686">
    <property type="entry name" value="GluR_Plant"/>
    <property type="match status" value="1"/>
</dbReference>
<dbReference type="Gene3D" id="1.10.287.70">
    <property type="match status" value="1"/>
</dbReference>
<dbReference type="GO" id="GO:0015276">
    <property type="term" value="F:ligand-gated monoatomic ion channel activity"/>
    <property type="evidence" value="ECO:0007669"/>
    <property type="project" value="InterPro"/>
</dbReference>